<evidence type="ECO:0000313" key="2">
    <source>
        <dbReference type="EMBL" id="KAK0409911.1"/>
    </source>
</evidence>
<keyword evidence="1" id="KW-0732">Signal</keyword>
<organism evidence="2 4">
    <name type="scientific">Steinernema hermaphroditum</name>
    <dbReference type="NCBI Taxonomy" id="289476"/>
    <lineage>
        <taxon>Eukaryota</taxon>
        <taxon>Metazoa</taxon>
        <taxon>Ecdysozoa</taxon>
        <taxon>Nematoda</taxon>
        <taxon>Chromadorea</taxon>
        <taxon>Rhabditida</taxon>
        <taxon>Tylenchina</taxon>
        <taxon>Panagrolaimomorpha</taxon>
        <taxon>Strongyloidoidea</taxon>
        <taxon>Steinernematidae</taxon>
        <taxon>Steinernema</taxon>
    </lineage>
</organism>
<evidence type="ECO:0000313" key="4">
    <source>
        <dbReference type="Proteomes" id="UP001175271"/>
    </source>
</evidence>
<keyword evidence="4" id="KW-1185">Reference proteome</keyword>
<evidence type="ECO:0000313" key="3">
    <source>
        <dbReference type="EMBL" id="KAK0409923.1"/>
    </source>
</evidence>
<sequence length="78" mass="8736">MNAFRLSFLAILLVAALSFSPLADAQYYYGSYYPSYYGNYYGGYGYGGYGYSANGYPSYGYYGYYGKRSVDFADAPKL</sequence>
<protein>
    <submittedName>
        <fullName evidence="2">Uncharacterized protein</fullName>
    </submittedName>
</protein>
<dbReference type="AlphaFoldDB" id="A0AA39HPY9"/>
<proteinExistence type="predicted"/>
<accession>A0AA39HPY9</accession>
<evidence type="ECO:0000256" key="1">
    <source>
        <dbReference type="SAM" id="SignalP"/>
    </source>
</evidence>
<feature type="signal peptide" evidence="1">
    <location>
        <begin position="1"/>
        <end position="25"/>
    </location>
</feature>
<dbReference type="EMBL" id="JAUCMV010000003">
    <property type="protein sequence ID" value="KAK0409923.1"/>
    <property type="molecule type" value="Genomic_DNA"/>
</dbReference>
<comment type="caution">
    <text evidence="2">The sequence shown here is derived from an EMBL/GenBank/DDBJ whole genome shotgun (WGS) entry which is preliminary data.</text>
</comment>
<gene>
    <name evidence="2" type="ORF">QR680_004831</name>
    <name evidence="3" type="ORF">QR680_004838</name>
</gene>
<dbReference type="EMBL" id="JAUCMV010000003">
    <property type="protein sequence ID" value="KAK0409911.1"/>
    <property type="molecule type" value="Genomic_DNA"/>
</dbReference>
<reference evidence="2" key="1">
    <citation type="submission" date="2023-06" db="EMBL/GenBank/DDBJ databases">
        <title>Genomic analysis of the entomopathogenic nematode Steinernema hermaphroditum.</title>
        <authorList>
            <person name="Schwarz E.M."/>
            <person name="Heppert J.K."/>
            <person name="Baniya A."/>
            <person name="Schwartz H.T."/>
            <person name="Tan C.-H."/>
            <person name="Antoshechkin I."/>
            <person name="Sternberg P.W."/>
            <person name="Goodrich-Blair H."/>
            <person name="Dillman A.R."/>
        </authorList>
    </citation>
    <scope>NUCLEOTIDE SEQUENCE</scope>
    <source>
        <strain evidence="2">PS9179</strain>
        <tissue evidence="2">Whole animal</tissue>
    </source>
</reference>
<name>A0AA39HPY9_9BILA</name>
<dbReference type="Proteomes" id="UP001175271">
    <property type="component" value="Unassembled WGS sequence"/>
</dbReference>
<feature type="chain" id="PRO_5041589154" evidence="1">
    <location>
        <begin position="26"/>
        <end position="78"/>
    </location>
</feature>